<evidence type="ECO:0000256" key="3">
    <source>
        <dbReference type="PROSITE-ProRule" id="PRU00339"/>
    </source>
</evidence>
<keyword evidence="5" id="KW-1185">Reference proteome</keyword>
<keyword evidence="2 3" id="KW-0802">TPR repeat</keyword>
<organism evidence="4 5">
    <name type="scientific">Hankyongella ginsenosidimutans</name>
    <dbReference type="NCBI Taxonomy" id="1763828"/>
    <lineage>
        <taxon>Bacteria</taxon>
        <taxon>Pseudomonadati</taxon>
        <taxon>Pseudomonadota</taxon>
        <taxon>Alphaproteobacteria</taxon>
        <taxon>Sphingomonadales</taxon>
        <taxon>Sphingomonadaceae</taxon>
        <taxon>Hankyongella</taxon>
    </lineage>
</organism>
<gene>
    <name evidence="4" type="ORF">E6W36_00890</name>
</gene>
<dbReference type="Proteomes" id="UP000298714">
    <property type="component" value="Chromosome"/>
</dbReference>
<dbReference type="KEGG" id="hgn:E6W36_00890"/>
<dbReference type="InterPro" id="IPR011990">
    <property type="entry name" value="TPR-like_helical_dom_sf"/>
</dbReference>
<evidence type="ECO:0000313" key="4">
    <source>
        <dbReference type="EMBL" id="QCI78709.1"/>
    </source>
</evidence>
<name>A0A4D7BSU7_9SPHN</name>
<dbReference type="InterPro" id="IPR050498">
    <property type="entry name" value="Ycf3"/>
</dbReference>
<dbReference type="Pfam" id="PF13181">
    <property type="entry name" value="TPR_8"/>
    <property type="match status" value="1"/>
</dbReference>
<dbReference type="AlphaFoldDB" id="A0A4D7BSU7"/>
<dbReference type="SMART" id="SM00028">
    <property type="entry name" value="TPR"/>
    <property type="match status" value="7"/>
</dbReference>
<feature type="repeat" description="TPR" evidence="3">
    <location>
        <begin position="79"/>
        <end position="112"/>
    </location>
</feature>
<evidence type="ECO:0000313" key="5">
    <source>
        <dbReference type="Proteomes" id="UP000298714"/>
    </source>
</evidence>
<feature type="repeat" description="TPR" evidence="3">
    <location>
        <begin position="147"/>
        <end position="180"/>
    </location>
</feature>
<protein>
    <submittedName>
        <fullName evidence="4">Tetratricopeptide repeat protein</fullName>
    </submittedName>
</protein>
<dbReference type="PANTHER" id="PTHR44858">
    <property type="entry name" value="TETRATRICOPEPTIDE REPEAT PROTEIN 6"/>
    <property type="match status" value="1"/>
</dbReference>
<dbReference type="PROSITE" id="PS50293">
    <property type="entry name" value="TPR_REGION"/>
    <property type="match status" value="1"/>
</dbReference>
<proteinExistence type="predicted"/>
<sequence>MEATRASPRDFDSWHLLGYTFAALGQLADALSAYERAAALKVDHADFHNNHGNALRMLGRHEEAIKAYDRALRRAPNKAEPYYNRGMSRATLGQLEAAFSDFHTATRLAPKLAPAHYELGRVLGVFNRNAEALAAFDAALALRPQWPEAHSCRGEMLLALNRIEESRAALERALDLNPQMPVTWGLLGLVRTAAKDFPAAVSCYERSLNLHPDDPIVLSNFSNVLLALDRKDEAADACRKALALAPGLSMLITTSGTRSLRSNSMRMRSPVSTERWTPTRALRKPGTIVARPAWSWAGWTRRWKASGRRPPRAASMCSRFTMNACCCCCRGAGLKAGRSTSSGGACRTGSARRMVRSLNGWRTQPAAACCSMLSRGWATPCSSAAMRCYWRRTRAR</sequence>
<evidence type="ECO:0000256" key="2">
    <source>
        <dbReference type="ARBA" id="ARBA00022803"/>
    </source>
</evidence>
<dbReference type="Pfam" id="PF13432">
    <property type="entry name" value="TPR_16"/>
    <property type="match status" value="3"/>
</dbReference>
<dbReference type="SUPFAM" id="SSF48452">
    <property type="entry name" value="TPR-like"/>
    <property type="match status" value="1"/>
</dbReference>
<dbReference type="InterPro" id="IPR019734">
    <property type="entry name" value="TPR_rpt"/>
</dbReference>
<feature type="repeat" description="TPR" evidence="3">
    <location>
        <begin position="45"/>
        <end position="78"/>
    </location>
</feature>
<reference evidence="5" key="1">
    <citation type="submission" date="2019-04" db="EMBL/GenBank/DDBJ databases">
        <title>Complete genome sequence of Sphingomonas sp. W1-2-3.</title>
        <authorList>
            <person name="Im W.T."/>
        </authorList>
    </citation>
    <scope>NUCLEOTIDE SEQUENCE [LARGE SCALE GENOMIC DNA]</scope>
    <source>
        <strain evidence="5">W1-2-3</strain>
    </source>
</reference>
<dbReference type="EMBL" id="CP039704">
    <property type="protein sequence ID" value="QCI78709.1"/>
    <property type="molecule type" value="Genomic_DNA"/>
</dbReference>
<dbReference type="Gene3D" id="1.25.40.10">
    <property type="entry name" value="Tetratricopeptide repeat domain"/>
    <property type="match status" value="3"/>
</dbReference>
<feature type="repeat" description="TPR" evidence="3">
    <location>
        <begin position="113"/>
        <end position="146"/>
    </location>
</feature>
<feature type="repeat" description="TPR" evidence="3">
    <location>
        <begin position="11"/>
        <end position="44"/>
    </location>
</feature>
<evidence type="ECO:0000256" key="1">
    <source>
        <dbReference type="ARBA" id="ARBA00022737"/>
    </source>
</evidence>
<dbReference type="PROSITE" id="PS50005">
    <property type="entry name" value="TPR"/>
    <property type="match status" value="6"/>
</dbReference>
<dbReference type="PANTHER" id="PTHR44858:SF1">
    <property type="entry name" value="UDP-N-ACETYLGLUCOSAMINE--PEPTIDE N-ACETYLGLUCOSAMINYLTRANSFERASE SPINDLY-RELATED"/>
    <property type="match status" value="1"/>
</dbReference>
<accession>A0A4D7BSU7</accession>
<keyword evidence="1" id="KW-0677">Repeat</keyword>
<feature type="repeat" description="TPR" evidence="3">
    <location>
        <begin position="181"/>
        <end position="214"/>
    </location>
</feature>